<organism evidence="1">
    <name type="scientific">Promethearchaeum syntrophicum</name>
    <dbReference type="NCBI Taxonomy" id="2594042"/>
    <lineage>
        <taxon>Archaea</taxon>
        <taxon>Promethearchaeati</taxon>
        <taxon>Promethearchaeota</taxon>
        <taxon>Promethearchaeia</taxon>
        <taxon>Promethearchaeales</taxon>
        <taxon>Promethearchaeaceae</taxon>
        <taxon>Promethearchaeum</taxon>
    </lineage>
</organism>
<name>A0A5B9DFB2_9ARCH</name>
<sequence>MSHNYDGSLSGGDDAFFYQYTRFLEYIRDNQDLKPFNFRKVASDLSLSEDQVLFFFQQLKTSFKIFLASQQKLQEMIINKMDTIYFQSLKQDEYIEISESDMNTFADFHYLSSIKPWNMKTIEKHLDIKSLFSHYPSLFDEIDTNKWVASESGAYFSDEWKNFQMLNQIPDVLDFNNLKLKITQ</sequence>
<proteinExistence type="predicted"/>
<reference evidence="1" key="1">
    <citation type="journal article" date="2020" name="Nature">
        <title>Isolation of an archaeon at the prokaryote-eukaryote interface.</title>
        <authorList>
            <person name="Imachi H."/>
            <person name="Nobu M.K."/>
            <person name="Nakahara N."/>
            <person name="Morono Y."/>
            <person name="Ogawara M."/>
            <person name="Takaki Y."/>
            <person name="Takano Y."/>
            <person name="Uematsu K."/>
            <person name="Ikuta T."/>
            <person name="Ito M."/>
            <person name="Matsui Y."/>
            <person name="Miyazaki M."/>
            <person name="Murata K."/>
            <person name="Saito Y."/>
            <person name="Sakai S."/>
            <person name="Song C."/>
            <person name="Tasumi E."/>
            <person name="Yamanaka Y."/>
            <person name="Yamaguchi T."/>
            <person name="Kamagata Y."/>
            <person name="Tamaki H."/>
            <person name="Takai K."/>
        </authorList>
    </citation>
    <scope>NUCLEOTIDE SEQUENCE [LARGE SCALE GENOMIC DNA]</scope>
    <source>
        <strain evidence="1">MK-D1</strain>
    </source>
</reference>
<protein>
    <submittedName>
        <fullName evidence="1">Uncharacterized protein</fullName>
    </submittedName>
</protein>
<gene>
    <name evidence="1" type="ORF">DSAG12_03583</name>
</gene>
<dbReference type="EMBL" id="CP042905">
    <property type="protein sequence ID" value="QEE17745.1"/>
    <property type="molecule type" value="Genomic_DNA"/>
</dbReference>
<evidence type="ECO:0000313" key="1">
    <source>
        <dbReference type="EMBL" id="QEE17745.1"/>
    </source>
</evidence>
<accession>A0A5B9DFB2</accession>
<dbReference type="AlphaFoldDB" id="A0A5B9DFB2"/>